<proteinExistence type="inferred from homology"/>
<dbReference type="NCBIfam" id="TIGR00710">
    <property type="entry name" value="efflux_Bcr_CflA"/>
    <property type="match status" value="1"/>
</dbReference>
<evidence type="ECO:0000256" key="2">
    <source>
        <dbReference type="ARBA" id="ARBA00006236"/>
    </source>
</evidence>
<dbReference type="PANTHER" id="PTHR23502:SF132">
    <property type="entry name" value="POLYAMINE TRANSPORTER 2-RELATED"/>
    <property type="match status" value="1"/>
</dbReference>
<organism evidence="10 11">
    <name type="scientific">Gryllotalpicola reticulitermitis</name>
    <dbReference type="NCBI Taxonomy" id="1184153"/>
    <lineage>
        <taxon>Bacteria</taxon>
        <taxon>Bacillati</taxon>
        <taxon>Actinomycetota</taxon>
        <taxon>Actinomycetes</taxon>
        <taxon>Micrococcales</taxon>
        <taxon>Microbacteriaceae</taxon>
        <taxon>Gryllotalpicola</taxon>
    </lineage>
</organism>
<dbReference type="InterPro" id="IPR020846">
    <property type="entry name" value="MFS_dom"/>
</dbReference>
<dbReference type="CDD" id="cd17320">
    <property type="entry name" value="MFS_MdfA_MDR_like"/>
    <property type="match status" value="1"/>
</dbReference>
<dbReference type="Pfam" id="PF07690">
    <property type="entry name" value="MFS_1"/>
    <property type="match status" value="1"/>
</dbReference>
<evidence type="ECO:0000313" key="11">
    <source>
        <dbReference type="Proteomes" id="UP001595900"/>
    </source>
</evidence>
<feature type="domain" description="Major facilitator superfamily (MFS) profile" evidence="9">
    <location>
        <begin position="14"/>
        <end position="398"/>
    </location>
</feature>
<comment type="subcellular location">
    <subcellularLocation>
        <location evidence="1">Cell membrane</location>
        <topology evidence="1">Multi-pass membrane protein</topology>
    </subcellularLocation>
</comment>
<feature type="transmembrane region" description="Helical" evidence="8">
    <location>
        <begin position="48"/>
        <end position="68"/>
    </location>
</feature>
<gene>
    <name evidence="10" type="ORF">ACFOYW_12315</name>
</gene>
<name>A0ABV8Q8N8_9MICO</name>
<accession>A0ABV8Q8N8</accession>
<evidence type="ECO:0000256" key="6">
    <source>
        <dbReference type="ARBA" id="ARBA00022989"/>
    </source>
</evidence>
<evidence type="ECO:0000256" key="4">
    <source>
        <dbReference type="ARBA" id="ARBA00022475"/>
    </source>
</evidence>
<dbReference type="PANTHER" id="PTHR23502">
    <property type="entry name" value="MAJOR FACILITATOR SUPERFAMILY"/>
    <property type="match status" value="1"/>
</dbReference>
<feature type="transmembrane region" description="Helical" evidence="8">
    <location>
        <begin position="338"/>
        <end position="358"/>
    </location>
</feature>
<dbReference type="InterPro" id="IPR004812">
    <property type="entry name" value="Efflux_drug-R_Bcr/CmlA"/>
</dbReference>
<keyword evidence="4" id="KW-1003">Cell membrane</keyword>
<evidence type="ECO:0000256" key="1">
    <source>
        <dbReference type="ARBA" id="ARBA00004651"/>
    </source>
</evidence>
<dbReference type="EMBL" id="JBHSCN010000005">
    <property type="protein sequence ID" value="MFC4244159.1"/>
    <property type="molecule type" value="Genomic_DNA"/>
</dbReference>
<evidence type="ECO:0000256" key="3">
    <source>
        <dbReference type="ARBA" id="ARBA00022448"/>
    </source>
</evidence>
<keyword evidence="11" id="KW-1185">Reference proteome</keyword>
<dbReference type="SUPFAM" id="SSF103473">
    <property type="entry name" value="MFS general substrate transporter"/>
    <property type="match status" value="1"/>
</dbReference>
<dbReference type="Gene3D" id="1.20.1720.10">
    <property type="entry name" value="Multidrug resistance protein D"/>
    <property type="match status" value="1"/>
</dbReference>
<feature type="transmembrane region" description="Helical" evidence="8">
    <location>
        <begin position="80"/>
        <end position="99"/>
    </location>
</feature>
<feature type="transmembrane region" description="Helical" evidence="8">
    <location>
        <begin position="249"/>
        <end position="270"/>
    </location>
</feature>
<comment type="similarity">
    <text evidence="2">Belongs to the major facilitator superfamily. Bcr/CmlA family.</text>
</comment>
<evidence type="ECO:0000256" key="5">
    <source>
        <dbReference type="ARBA" id="ARBA00022692"/>
    </source>
</evidence>
<reference evidence="11" key="1">
    <citation type="journal article" date="2019" name="Int. J. Syst. Evol. Microbiol.">
        <title>The Global Catalogue of Microorganisms (GCM) 10K type strain sequencing project: providing services to taxonomists for standard genome sequencing and annotation.</title>
        <authorList>
            <consortium name="The Broad Institute Genomics Platform"/>
            <consortium name="The Broad Institute Genome Sequencing Center for Infectious Disease"/>
            <person name="Wu L."/>
            <person name="Ma J."/>
        </authorList>
    </citation>
    <scope>NUCLEOTIDE SEQUENCE [LARGE SCALE GENOMIC DNA]</scope>
    <source>
        <strain evidence="11">CGMCC 1.10363</strain>
    </source>
</reference>
<comment type="caution">
    <text evidence="10">The sequence shown here is derived from an EMBL/GenBank/DDBJ whole genome shotgun (WGS) entry which is preliminary data.</text>
</comment>
<dbReference type="InterPro" id="IPR036259">
    <property type="entry name" value="MFS_trans_sf"/>
</dbReference>
<keyword evidence="6 8" id="KW-1133">Transmembrane helix</keyword>
<sequence>MSDQRAEPGLGVGLLVVLSVLAAAAPLSIDFYLPSFPQVLRSLHTDAASVQLTITAFLVGAGLGQVAWGPISDRFGRRRPLLIGSSIAVLAAAAAVFAPNVQILIGARFVQALAGAAGMVVSRAIVTDRTSGFVAAHSLALLQTIVTVAPIIAPVVGGLVAGHLSWRGVLGVVLAVTVIQALGAFTAVRESLPPERRTPRLRYAHIGQLLGRPGFLGYAATIAFTFGLLMAYISSSSFVYQRVIGMPSWAYGLAFGANALGMMLGGATSVRLARRHVHPARVVRVALVIAVLGAALVLAVVLSPLPTWLIVFPLWFAVTSVGFIQGNTTALAMEQSRGIAGAGSAVIGGLMFLLGGAISPLGGVAGDATALPFAIVMVSSGVCALGAFASARAFVRRHPDAERGFARTAA</sequence>
<feature type="transmembrane region" description="Helical" evidence="8">
    <location>
        <begin position="209"/>
        <end position="233"/>
    </location>
</feature>
<keyword evidence="7 8" id="KW-0472">Membrane</keyword>
<feature type="transmembrane region" description="Helical" evidence="8">
    <location>
        <begin position="168"/>
        <end position="188"/>
    </location>
</feature>
<keyword evidence="3" id="KW-0813">Transport</keyword>
<dbReference type="Proteomes" id="UP001595900">
    <property type="component" value="Unassembled WGS sequence"/>
</dbReference>
<dbReference type="InterPro" id="IPR011701">
    <property type="entry name" value="MFS"/>
</dbReference>
<evidence type="ECO:0000256" key="7">
    <source>
        <dbReference type="ARBA" id="ARBA00023136"/>
    </source>
</evidence>
<feature type="transmembrane region" description="Helical" evidence="8">
    <location>
        <begin position="282"/>
        <end position="302"/>
    </location>
</feature>
<dbReference type="RefSeq" id="WP_390229244.1">
    <property type="nucleotide sequence ID" value="NZ_JBHSCN010000005.1"/>
</dbReference>
<feature type="transmembrane region" description="Helical" evidence="8">
    <location>
        <begin position="308"/>
        <end position="326"/>
    </location>
</feature>
<feature type="transmembrane region" description="Helical" evidence="8">
    <location>
        <begin position="138"/>
        <end position="162"/>
    </location>
</feature>
<keyword evidence="5 8" id="KW-0812">Transmembrane</keyword>
<evidence type="ECO:0000259" key="9">
    <source>
        <dbReference type="PROSITE" id="PS50850"/>
    </source>
</evidence>
<evidence type="ECO:0000313" key="10">
    <source>
        <dbReference type="EMBL" id="MFC4244159.1"/>
    </source>
</evidence>
<evidence type="ECO:0000256" key="8">
    <source>
        <dbReference type="SAM" id="Phobius"/>
    </source>
</evidence>
<feature type="transmembrane region" description="Helical" evidence="8">
    <location>
        <begin position="105"/>
        <end position="126"/>
    </location>
</feature>
<protein>
    <submittedName>
        <fullName evidence="10">Multidrug effflux MFS transporter</fullName>
    </submittedName>
</protein>
<feature type="transmembrane region" description="Helical" evidence="8">
    <location>
        <begin position="370"/>
        <end position="395"/>
    </location>
</feature>
<dbReference type="PROSITE" id="PS50850">
    <property type="entry name" value="MFS"/>
    <property type="match status" value="1"/>
</dbReference>